<gene>
    <name evidence="1" type="ORF">HPB50_024051</name>
</gene>
<evidence type="ECO:0000313" key="1">
    <source>
        <dbReference type="EMBL" id="KAH6936888.1"/>
    </source>
</evidence>
<sequence length="115" mass="12556">MSTLQSVRWLTADQLARAGFHGQRLIRLSSISSTSMASTSTSSVRCPHMIVLLVGYCGVLTPVRCQELAQCGRICGGYTMRMCVVECDCVFLPADFGICMPSEMNGTLLLPFWAL</sequence>
<organism evidence="1 2">
    <name type="scientific">Hyalomma asiaticum</name>
    <name type="common">Tick</name>
    <dbReference type="NCBI Taxonomy" id="266040"/>
    <lineage>
        <taxon>Eukaryota</taxon>
        <taxon>Metazoa</taxon>
        <taxon>Ecdysozoa</taxon>
        <taxon>Arthropoda</taxon>
        <taxon>Chelicerata</taxon>
        <taxon>Arachnida</taxon>
        <taxon>Acari</taxon>
        <taxon>Parasitiformes</taxon>
        <taxon>Ixodida</taxon>
        <taxon>Ixodoidea</taxon>
        <taxon>Ixodidae</taxon>
        <taxon>Hyalomminae</taxon>
        <taxon>Hyalomma</taxon>
    </lineage>
</organism>
<comment type="caution">
    <text evidence="1">The sequence shown here is derived from an EMBL/GenBank/DDBJ whole genome shotgun (WGS) entry which is preliminary data.</text>
</comment>
<protein>
    <submittedName>
        <fullName evidence="1">Uncharacterized protein</fullName>
    </submittedName>
</protein>
<keyword evidence="2" id="KW-1185">Reference proteome</keyword>
<name>A0ACB7SSV6_HYAAI</name>
<evidence type="ECO:0000313" key="2">
    <source>
        <dbReference type="Proteomes" id="UP000821845"/>
    </source>
</evidence>
<reference evidence="1" key="1">
    <citation type="submission" date="2020-05" db="EMBL/GenBank/DDBJ databases">
        <title>Large-scale comparative analyses of tick genomes elucidate their genetic diversity and vector capacities.</title>
        <authorList>
            <person name="Jia N."/>
            <person name="Wang J."/>
            <person name="Shi W."/>
            <person name="Du L."/>
            <person name="Sun Y."/>
            <person name="Zhan W."/>
            <person name="Jiang J."/>
            <person name="Wang Q."/>
            <person name="Zhang B."/>
            <person name="Ji P."/>
            <person name="Sakyi L.B."/>
            <person name="Cui X."/>
            <person name="Yuan T."/>
            <person name="Jiang B."/>
            <person name="Yang W."/>
            <person name="Lam T.T.-Y."/>
            <person name="Chang Q."/>
            <person name="Ding S."/>
            <person name="Wang X."/>
            <person name="Zhu J."/>
            <person name="Ruan X."/>
            <person name="Zhao L."/>
            <person name="Wei J."/>
            <person name="Que T."/>
            <person name="Du C."/>
            <person name="Cheng J."/>
            <person name="Dai P."/>
            <person name="Han X."/>
            <person name="Huang E."/>
            <person name="Gao Y."/>
            <person name="Liu J."/>
            <person name="Shao H."/>
            <person name="Ye R."/>
            <person name="Li L."/>
            <person name="Wei W."/>
            <person name="Wang X."/>
            <person name="Wang C."/>
            <person name="Yang T."/>
            <person name="Huo Q."/>
            <person name="Li W."/>
            <person name="Guo W."/>
            <person name="Chen H."/>
            <person name="Zhou L."/>
            <person name="Ni X."/>
            <person name="Tian J."/>
            <person name="Zhou Y."/>
            <person name="Sheng Y."/>
            <person name="Liu T."/>
            <person name="Pan Y."/>
            <person name="Xia L."/>
            <person name="Li J."/>
            <person name="Zhao F."/>
            <person name="Cao W."/>
        </authorList>
    </citation>
    <scope>NUCLEOTIDE SEQUENCE</scope>
    <source>
        <strain evidence="1">Hyas-2018</strain>
    </source>
</reference>
<proteinExistence type="predicted"/>
<dbReference type="Proteomes" id="UP000821845">
    <property type="component" value="Chromosome 3"/>
</dbReference>
<dbReference type="EMBL" id="CM023483">
    <property type="protein sequence ID" value="KAH6936888.1"/>
    <property type="molecule type" value="Genomic_DNA"/>
</dbReference>
<accession>A0ACB7SSV6</accession>